<dbReference type="InterPro" id="IPR036068">
    <property type="entry name" value="Nicotinate_pribotase-like_C"/>
</dbReference>
<name>A0AAF0FQI2_9EURY</name>
<dbReference type="PANTHER" id="PTHR32179:SF3">
    <property type="entry name" value="NICOTINATE-NUCLEOTIDE PYROPHOSPHORYLASE [CARBOXYLATING]"/>
    <property type="match status" value="1"/>
</dbReference>
<comment type="subunit">
    <text evidence="4 9">Hexamer formed by 3 homodimers.</text>
</comment>
<dbReference type="EC" id="2.4.2.19" evidence="9"/>
<dbReference type="EMBL" id="CP091092">
    <property type="protein sequence ID" value="WFN36737.1"/>
    <property type="molecule type" value="Genomic_DNA"/>
</dbReference>
<dbReference type="AlphaFoldDB" id="A0AAF0FQI2"/>
<dbReference type="InterPro" id="IPR027277">
    <property type="entry name" value="NadC/ModD"/>
</dbReference>
<comment type="catalytic activity">
    <reaction evidence="8 9">
        <text>nicotinate beta-D-ribonucleotide + CO2 + diphosphate = quinolinate + 5-phospho-alpha-D-ribose 1-diphosphate + 2 H(+)</text>
        <dbReference type="Rhea" id="RHEA:12733"/>
        <dbReference type="ChEBI" id="CHEBI:15378"/>
        <dbReference type="ChEBI" id="CHEBI:16526"/>
        <dbReference type="ChEBI" id="CHEBI:29959"/>
        <dbReference type="ChEBI" id="CHEBI:33019"/>
        <dbReference type="ChEBI" id="CHEBI:57502"/>
        <dbReference type="ChEBI" id="CHEBI:58017"/>
        <dbReference type="EC" id="2.4.2.19"/>
    </reaction>
</comment>
<dbReference type="KEGG" id="manq:L1994_11475"/>
<keyword evidence="13" id="KW-1185">Reference proteome</keyword>
<protein>
    <recommendedName>
        <fullName evidence="9">Nicotinate-nucleotide pyrophosphorylase [carboxylating]</fullName>
        <ecNumber evidence="9">2.4.2.19</ecNumber>
    </recommendedName>
    <alternativeName>
        <fullName evidence="9">Quinolinate phosphoribosyltransferase [decarboxylating]</fullName>
    </alternativeName>
</protein>
<evidence type="ECO:0000259" key="11">
    <source>
        <dbReference type="Pfam" id="PF02749"/>
    </source>
</evidence>
<dbReference type="PANTHER" id="PTHR32179">
    <property type="entry name" value="NICOTINATE-NUCLEOTIDE PYROPHOSPHORYLASE [CARBOXYLATING]"/>
    <property type="match status" value="1"/>
</dbReference>
<dbReference type="SUPFAM" id="SSF54675">
    <property type="entry name" value="Nicotinate/Quinolinate PRTase N-terminal domain-like"/>
    <property type="match status" value="1"/>
</dbReference>
<comment type="function">
    <text evidence="1 9">Involved in the catabolism of quinolinic acid (QA).</text>
</comment>
<evidence type="ECO:0000256" key="1">
    <source>
        <dbReference type="ARBA" id="ARBA00003237"/>
    </source>
</evidence>
<sequence length="283" mass="30728">MVLQKLLFYLEEDIAGGDITSDAIIPDVSTNARIIAKEDGVIAGLFEAVSLFNYYGVETELKKHDSEKVRSGDVLIEISGSAGKILLLERTVLNIIGRMSGVSTRTNQLSSVIKEINPLANVSGTRKTSPGFREFDKKAIILGGGDPHRYNLSDGFLIKDNHLALCSIKEAVKLAKDYTAYKKVEIEVESVFDAVKAAEAGADIILLDNMTPERIKEVILALEEKGLRKSVILEASGGILGDLVLEYAKTGVDRISLGELTHSVKNLDVSLEIMPALKTLKIS</sequence>
<evidence type="ECO:0000256" key="3">
    <source>
        <dbReference type="ARBA" id="ARBA00009400"/>
    </source>
</evidence>
<dbReference type="FunFam" id="3.90.1170.20:FF:000001">
    <property type="entry name" value="Nicotinate-nucleotide diphosphorylase (Carboxylating)"/>
    <property type="match status" value="1"/>
</dbReference>
<proteinExistence type="inferred from homology"/>
<dbReference type="CDD" id="cd01572">
    <property type="entry name" value="QPRTase"/>
    <property type="match status" value="1"/>
</dbReference>
<evidence type="ECO:0000256" key="2">
    <source>
        <dbReference type="ARBA" id="ARBA00004893"/>
    </source>
</evidence>
<evidence type="ECO:0000259" key="10">
    <source>
        <dbReference type="Pfam" id="PF01729"/>
    </source>
</evidence>
<evidence type="ECO:0000256" key="6">
    <source>
        <dbReference type="ARBA" id="ARBA00022676"/>
    </source>
</evidence>
<dbReference type="Pfam" id="PF02749">
    <property type="entry name" value="QRPTase_N"/>
    <property type="match status" value="1"/>
</dbReference>
<keyword evidence="7 9" id="KW-0808">Transferase</keyword>
<feature type="domain" description="Quinolinate phosphoribosyl transferase C-terminal" evidence="10">
    <location>
        <begin position="102"/>
        <end position="272"/>
    </location>
</feature>
<keyword evidence="6 9" id="KW-0328">Glycosyltransferase</keyword>
<comment type="similarity">
    <text evidence="3 9">Belongs to the NadC/ModD family.</text>
</comment>
<dbReference type="InterPro" id="IPR022412">
    <property type="entry name" value="Quinolinate_PRibosylTrfase_N"/>
</dbReference>
<feature type="domain" description="Quinolinate phosphoribosyl transferase N-terminal" evidence="11">
    <location>
        <begin position="18"/>
        <end position="100"/>
    </location>
</feature>
<organism evidence="12 13">
    <name type="scientific">Methanomicrobium antiquum</name>
    <dbReference type="NCBI Taxonomy" id="487686"/>
    <lineage>
        <taxon>Archaea</taxon>
        <taxon>Methanobacteriati</taxon>
        <taxon>Methanobacteriota</taxon>
        <taxon>Stenosarchaea group</taxon>
        <taxon>Methanomicrobia</taxon>
        <taxon>Methanomicrobiales</taxon>
        <taxon>Methanomicrobiaceae</taxon>
        <taxon>Methanomicrobium</taxon>
    </lineage>
</organism>
<dbReference type="GO" id="GO:0005737">
    <property type="term" value="C:cytoplasm"/>
    <property type="evidence" value="ECO:0007669"/>
    <property type="project" value="TreeGrafter"/>
</dbReference>
<dbReference type="SUPFAM" id="SSF51690">
    <property type="entry name" value="Nicotinate/Quinolinate PRTase C-terminal domain-like"/>
    <property type="match status" value="1"/>
</dbReference>
<evidence type="ECO:0000313" key="12">
    <source>
        <dbReference type="EMBL" id="WFN36737.1"/>
    </source>
</evidence>
<accession>A0AAF0FQI2</accession>
<evidence type="ECO:0000256" key="9">
    <source>
        <dbReference type="PIRNR" id="PIRNR006250"/>
    </source>
</evidence>
<comment type="pathway">
    <text evidence="2 9">Cofactor biosynthesis; NAD(+) biosynthesis; nicotinate D-ribonucleotide from quinolinate: step 1/1.</text>
</comment>
<dbReference type="RefSeq" id="WP_278099574.1">
    <property type="nucleotide sequence ID" value="NZ_CP091092.1"/>
</dbReference>
<dbReference type="GO" id="GO:0004514">
    <property type="term" value="F:nicotinate-nucleotide diphosphorylase (carboxylating) activity"/>
    <property type="evidence" value="ECO:0007669"/>
    <property type="project" value="UniProtKB-EC"/>
</dbReference>
<evidence type="ECO:0000256" key="5">
    <source>
        <dbReference type="ARBA" id="ARBA00022642"/>
    </source>
</evidence>
<dbReference type="InterPro" id="IPR002638">
    <property type="entry name" value="Quinolinate_PRibosylTrfase_C"/>
</dbReference>
<dbReference type="GO" id="GO:0009435">
    <property type="term" value="P:NAD+ biosynthetic process"/>
    <property type="evidence" value="ECO:0007669"/>
    <property type="project" value="InterPro"/>
</dbReference>
<dbReference type="Proteomes" id="UP001218895">
    <property type="component" value="Chromosome"/>
</dbReference>
<reference evidence="12" key="1">
    <citation type="submission" date="2022-01" db="EMBL/GenBank/DDBJ databases">
        <title>Complete genome of Methanomicrobium antiquum DSM 21220.</title>
        <authorList>
            <person name="Chen S.-C."/>
            <person name="You Y.-T."/>
            <person name="Zhou Y.-Z."/>
            <person name="Lai M.-C."/>
        </authorList>
    </citation>
    <scope>NUCLEOTIDE SEQUENCE</scope>
    <source>
        <strain evidence="12">DSM 21220</strain>
    </source>
</reference>
<evidence type="ECO:0000313" key="13">
    <source>
        <dbReference type="Proteomes" id="UP001218895"/>
    </source>
</evidence>
<evidence type="ECO:0000256" key="4">
    <source>
        <dbReference type="ARBA" id="ARBA00011218"/>
    </source>
</evidence>
<dbReference type="FunFam" id="3.20.20.70:FF:000030">
    <property type="entry name" value="Nicotinate-nucleotide pyrophosphorylase, carboxylating"/>
    <property type="match status" value="1"/>
</dbReference>
<evidence type="ECO:0000256" key="8">
    <source>
        <dbReference type="ARBA" id="ARBA00047445"/>
    </source>
</evidence>
<dbReference type="GO" id="GO:0034213">
    <property type="term" value="P:quinolinate catabolic process"/>
    <property type="evidence" value="ECO:0007669"/>
    <property type="project" value="TreeGrafter"/>
</dbReference>
<keyword evidence="5 9" id="KW-0662">Pyridine nucleotide biosynthesis</keyword>
<dbReference type="Pfam" id="PF01729">
    <property type="entry name" value="QRPTase_C"/>
    <property type="match status" value="1"/>
</dbReference>
<dbReference type="PIRSF" id="PIRSF006250">
    <property type="entry name" value="NadC_ModD"/>
    <property type="match status" value="1"/>
</dbReference>
<dbReference type="InterPro" id="IPR013785">
    <property type="entry name" value="Aldolase_TIM"/>
</dbReference>
<dbReference type="InterPro" id="IPR037128">
    <property type="entry name" value="Quinolinate_PRibosylTase_N_sf"/>
</dbReference>
<dbReference type="InterPro" id="IPR004393">
    <property type="entry name" value="NadC"/>
</dbReference>
<dbReference type="Gene3D" id="3.20.20.70">
    <property type="entry name" value="Aldolase class I"/>
    <property type="match status" value="1"/>
</dbReference>
<dbReference type="Gene3D" id="3.90.1170.20">
    <property type="entry name" value="Quinolinate phosphoribosyl transferase, N-terminal domain"/>
    <property type="match status" value="1"/>
</dbReference>
<dbReference type="GeneID" id="79951030"/>
<dbReference type="NCBIfam" id="TIGR00078">
    <property type="entry name" value="nadC"/>
    <property type="match status" value="1"/>
</dbReference>
<gene>
    <name evidence="12" type="primary">nadC</name>
    <name evidence="12" type="ORF">L1994_11475</name>
</gene>
<evidence type="ECO:0000256" key="7">
    <source>
        <dbReference type="ARBA" id="ARBA00022679"/>
    </source>
</evidence>